<dbReference type="InterPro" id="IPR036047">
    <property type="entry name" value="F-box-like_dom_sf"/>
</dbReference>
<dbReference type="Proteomes" id="UP000824120">
    <property type="component" value="Chromosome 6"/>
</dbReference>
<dbReference type="EMBL" id="JACXVP010000006">
    <property type="protein sequence ID" value="KAG5601044.1"/>
    <property type="molecule type" value="Genomic_DNA"/>
</dbReference>
<dbReference type="NCBIfam" id="TIGR01640">
    <property type="entry name" value="F_box_assoc_1"/>
    <property type="match status" value="1"/>
</dbReference>
<protein>
    <recommendedName>
        <fullName evidence="1">F-box domain-containing protein</fullName>
    </recommendedName>
</protein>
<dbReference type="PANTHER" id="PTHR31672:SF13">
    <property type="entry name" value="F-BOX PROTEIN CPR30-LIKE"/>
    <property type="match status" value="1"/>
</dbReference>
<organism evidence="2 3">
    <name type="scientific">Solanum commersonii</name>
    <name type="common">Commerson's wild potato</name>
    <name type="synonym">Commerson's nightshade</name>
    <dbReference type="NCBI Taxonomy" id="4109"/>
    <lineage>
        <taxon>Eukaryota</taxon>
        <taxon>Viridiplantae</taxon>
        <taxon>Streptophyta</taxon>
        <taxon>Embryophyta</taxon>
        <taxon>Tracheophyta</taxon>
        <taxon>Spermatophyta</taxon>
        <taxon>Magnoliopsida</taxon>
        <taxon>eudicotyledons</taxon>
        <taxon>Gunneridae</taxon>
        <taxon>Pentapetalae</taxon>
        <taxon>asterids</taxon>
        <taxon>lamiids</taxon>
        <taxon>Solanales</taxon>
        <taxon>Solanaceae</taxon>
        <taxon>Solanoideae</taxon>
        <taxon>Solaneae</taxon>
        <taxon>Solanum</taxon>
    </lineage>
</organism>
<dbReference type="SUPFAM" id="SSF81383">
    <property type="entry name" value="F-box domain"/>
    <property type="match status" value="1"/>
</dbReference>
<gene>
    <name evidence="2" type="ORF">H5410_032414</name>
</gene>
<proteinExistence type="predicted"/>
<dbReference type="Gene3D" id="1.20.1280.50">
    <property type="match status" value="1"/>
</dbReference>
<dbReference type="Pfam" id="PF00646">
    <property type="entry name" value="F-box"/>
    <property type="match status" value="1"/>
</dbReference>
<dbReference type="InterPro" id="IPR017451">
    <property type="entry name" value="F-box-assoc_interact_dom"/>
</dbReference>
<dbReference type="InterPro" id="IPR050796">
    <property type="entry name" value="SCF_F-box_component"/>
</dbReference>
<feature type="domain" description="F-box" evidence="1">
    <location>
        <begin position="16"/>
        <end position="48"/>
    </location>
</feature>
<dbReference type="AlphaFoldDB" id="A0A9J5YPK8"/>
<dbReference type="OrthoDB" id="1277310at2759"/>
<evidence type="ECO:0000313" key="3">
    <source>
        <dbReference type="Proteomes" id="UP000824120"/>
    </source>
</evidence>
<evidence type="ECO:0000313" key="2">
    <source>
        <dbReference type="EMBL" id="KAG5601044.1"/>
    </source>
</evidence>
<comment type="caution">
    <text evidence="2">The sequence shown here is derived from an EMBL/GenBank/DDBJ whole genome shotgun (WGS) entry which is preliminary data.</text>
</comment>
<sequence length="401" mass="47159">MTSNTESYSRDDIIADHILTRLSVKSLLRYKRVCKSWRDLIKSSSFIRKHFDNESTGTRKIVVKFGVDYETSPLPTRQVHLYLLPDNIISGCVPTHQRIYYCDGVNDFRNMVGPINGIFLLENGHFLDVRFAWWNPAIKQCRVIPNIEFDVEENFEDCCRSLGIGFDKTNQDYKIIYFRTFNIKFTSVVYPKIFTALYSTKNDSWKFLEPNFSHESQISSSQNFTYQNGVYYWLASSNVRCDKENAYSVLAFDFETELFEIMPGPPIPGEYWATLVLRGKSIAAMASKDMSKAMTAEYDIWQRIGENNWIKVYTVNPQIPFHMPNGMWEYDKYVYELTQNYRLMCYDQNAKQATSLGFDFFIRLLSGFAWPLDYKESLFPIPLRTENPTEKDTDEYFFRKY</sequence>
<evidence type="ECO:0000259" key="1">
    <source>
        <dbReference type="Pfam" id="PF00646"/>
    </source>
</evidence>
<keyword evidence="3" id="KW-1185">Reference proteome</keyword>
<reference evidence="2 3" key="1">
    <citation type="submission" date="2020-09" db="EMBL/GenBank/DDBJ databases">
        <title>De no assembly of potato wild relative species, Solanum commersonii.</title>
        <authorList>
            <person name="Cho K."/>
        </authorList>
    </citation>
    <scope>NUCLEOTIDE SEQUENCE [LARGE SCALE GENOMIC DNA]</scope>
    <source>
        <strain evidence="2">LZ3.2</strain>
        <tissue evidence="2">Leaf</tissue>
    </source>
</reference>
<name>A0A9J5YPK8_SOLCO</name>
<accession>A0A9J5YPK8</accession>
<dbReference type="InterPro" id="IPR001810">
    <property type="entry name" value="F-box_dom"/>
</dbReference>
<dbReference type="PANTHER" id="PTHR31672">
    <property type="entry name" value="BNACNNG10540D PROTEIN"/>
    <property type="match status" value="1"/>
</dbReference>